<dbReference type="Gene3D" id="1.10.286.20">
    <property type="match status" value="1"/>
</dbReference>
<dbReference type="Pfam" id="PF00889">
    <property type="entry name" value="EF_TS"/>
    <property type="match status" value="1"/>
</dbReference>
<sequence length="276" mass="30300">MSAITASDVKKLRDMTGAGMMDCKKALAEADGDFDKAVEVLRKQGQKMSAKRADRDATEGVVIAVVNDDRNRGVIIKLSSETDFVAKNQEFVNLAEKFAELALEHFPADKEGVLAIPYGNITIGEKITEQVGVIGEKIELAAYERVEAEMVAPYIHMGNKAGVLIGMSKADDSFFEPGRAVAMQVAAMRPVAVDKDGVDATVVEKEIEIGKEQARNEGKPEAMLEKIALGKLNKFYKENTLLNQQFVRDNKQSVAQYLQSFDPELTVTEFKHVELG</sequence>
<dbReference type="FunFam" id="1.10.8.10:FF:000001">
    <property type="entry name" value="Elongation factor Ts"/>
    <property type="match status" value="1"/>
</dbReference>
<reference evidence="7 8" key="1">
    <citation type="submission" date="2017-10" db="EMBL/GenBank/DDBJ databases">
        <title>The draft genome sequence of Lewinella nigricans NBRC 102662.</title>
        <authorList>
            <person name="Wang K."/>
        </authorList>
    </citation>
    <scope>NUCLEOTIDE SEQUENCE [LARGE SCALE GENOMIC DNA]</scope>
    <source>
        <strain evidence="7 8">NBRC 102662</strain>
    </source>
</reference>
<evidence type="ECO:0000313" key="7">
    <source>
        <dbReference type="EMBL" id="PHN02940.1"/>
    </source>
</evidence>
<comment type="similarity">
    <text evidence="1 5">Belongs to the EF-Ts family.</text>
</comment>
<comment type="subcellular location">
    <subcellularLocation>
        <location evidence="5">Cytoplasm</location>
    </subcellularLocation>
</comment>
<dbReference type="SUPFAM" id="SSF54713">
    <property type="entry name" value="Elongation factor Ts (EF-Ts), dimerisation domain"/>
    <property type="match status" value="2"/>
</dbReference>
<evidence type="ECO:0000256" key="3">
    <source>
        <dbReference type="ARBA" id="ARBA00022768"/>
    </source>
</evidence>
<evidence type="ECO:0000256" key="5">
    <source>
        <dbReference type="HAMAP-Rule" id="MF_00050"/>
    </source>
</evidence>
<organism evidence="7 8">
    <name type="scientific">Flavilitoribacter nigricans (strain ATCC 23147 / DSM 23189 / NBRC 102662 / NCIMB 1420 / SS-2)</name>
    <name type="common">Lewinella nigricans</name>
    <dbReference type="NCBI Taxonomy" id="1122177"/>
    <lineage>
        <taxon>Bacteria</taxon>
        <taxon>Pseudomonadati</taxon>
        <taxon>Bacteroidota</taxon>
        <taxon>Saprospiria</taxon>
        <taxon>Saprospirales</taxon>
        <taxon>Lewinellaceae</taxon>
        <taxon>Flavilitoribacter</taxon>
    </lineage>
</organism>
<dbReference type="EMBL" id="PDUD01000035">
    <property type="protein sequence ID" value="PHN02940.1"/>
    <property type="molecule type" value="Genomic_DNA"/>
</dbReference>
<comment type="function">
    <text evidence="5">Associates with the EF-Tu.GDP complex and induces the exchange of GDP to GTP. It remains bound to the aminoacyl-tRNA.EF-Tu.GTP complex up to the GTP hydrolysis stage on the ribosome.</text>
</comment>
<keyword evidence="8" id="KW-1185">Reference proteome</keyword>
<feature type="region of interest" description="Involved in Mg(2+) ion dislocation from EF-Tu" evidence="5">
    <location>
        <begin position="82"/>
        <end position="85"/>
    </location>
</feature>
<dbReference type="Proteomes" id="UP000223913">
    <property type="component" value="Unassembled WGS sequence"/>
</dbReference>
<protein>
    <recommendedName>
        <fullName evidence="2 5">Elongation factor Ts</fullName>
        <shortName evidence="5">EF-Ts</shortName>
    </recommendedName>
</protein>
<evidence type="ECO:0000259" key="6">
    <source>
        <dbReference type="Pfam" id="PF00889"/>
    </source>
</evidence>
<gene>
    <name evidence="5" type="primary">tsf</name>
    <name evidence="7" type="ORF">CRP01_29480</name>
</gene>
<evidence type="ECO:0000256" key="2">
    <source>
        <dbReference type="ARBA" id="ARBA00016956"/>
    </source>
</evidence>
<dbReference type="PANTHER" id="PTHR11741:SF0">
    <property type="entry name" value="ELONGATION FACTOR TS, MITOCHONDRIAL"/>
    <property type="match status" value="1"/>
</dbReference>
<dbReference type="HAMAP" id="MF_00050">
    <property type="entry name" value="EF_Ts"/>
    <property type="match status" value="1"/>
</dbReference>
<evidence type="ECO:0000256" key="4">
    <source>
        <dbReference type="ARBA" id="ARBA00022917"/>
    </source>
</evidence>
<keyword evidence="3 5" id="KW-0251">Elongation factor</keyword>
<dbReference type="Gene3D" id="1.10.8.10">
    <property type="entry name" value="DNA helicase RuvA subunit, C-terminal domain"/>
    <property type="match status" value="1"/>
</dbReference>
<dbReference type="PANTHER" id="PTHR11741">
    <property type="entry name" value="ELONGATION FACTOR TS"/>
    <property type="match status" value="1"/>
</dbReference>
<dbReference type="RefSeq" id="WP_099153655.1">
    <property type="nucleotide sequence ID" value="NZ_PDUD01000035.1"/>
</dbReference>
<dbReference type="NCBIfam" id="TIGR00116">
    <property type="entry name" value="tsf"/>
    <property type="match status" value="1"/>
</dbReference>
<dbReference type="InterPro" id="IPR018101">
    <property type="entry name" value="Transl_elong_Ts_CS"/>
</dbReference>
<dbReference type="InterPro" id="IPR001816">
    <property type="entry name" value="Transl_elong_EFTs/EF1B"/>
</dbReference>
<dbReference type="OrthoDB" id="9808348at2"/>
<evidence type="ECO:0000256" key="1">
    <source>
        <dbReference type="ARBA" id="ARBA00005532"/>
    </source>
</evidence>
<feature type="domain" description="Translation elongation factor EFTs/EF1B dimerisation" evidence="6">
    <location>
        <begin position="73"/>
        <end position="276"/>
    </location>
</feature>
<dbReference type="InterPro" id="IPR009060">
    <property type="entry name" value="UBA-like_sf"/>
</dbReference>
<name>A0A2D0N3G8_FLAN2</name>
<keyword evidence="4 5" id="KW-0648">Protein biosynthesis</keyword>
<dbReference type="InterPro" id="IPR036402">
    <property type="entry name" value="EF-Ts_dimer_sf"/>
</dbReference>
<dbReference type="FunFam" id="1.10.286.20:FF:000001">
    <property type="entry name" value="Elongation factor Ts"/>
    <property type="match status" value="1"/>
</dbReference>
<dbReference type="Gene3D" id="3.30.479.20">
    <property type="entry name" value="Elongation factor Ts, dimerisation domain"/>
    <property type="match status" value="2"/>
</dbReference>
<dbReference type="SUPFAM" id="SSF46934">
    <property type="entry name" value="UBA-like"/>
    <property type="match status" value="1"/>
</dbReference>
<comment type="caution">
    <text evidence="7">The sequence shown here is derived from an EMBL/GenBank/DDBJ whole genome shotgun (WGS) entry which is preliminary data.</text>
</comment>
<dbReference type="GO" id="GO:0005737">
    <property type="term" value="C:cytoplasm"/>
    <property type="evidence" value="ECO:0007669"/>
    <property type="project" value="UniProtKB-SubCell"/>
</dbReference>
<keyword evidence="5" id="KW-0963">Cytoplasm</keyword>
<dbReference type="GO" id="GO:0003746">
    <property type="term" value="F:translation elongation factor activity"/>
    <property type="evidence" value="ECO:0007669"/>
    <property type="project" value="UniProtKB-UniRule"/>
</dbReference>
<evidence type="ECO:0000313" key="8">
    <source>
        <dbReference type="Proteomes" id="UP000223913"/>
    </source>
</evidence>
<accession>A0A2D0N3G8</accession>
<proteinExistence type="inferred from homology"/>
<dbReference type="AlphaFoldDB" id="A0A2D0N3G8"/>
<dbReference type="InterPro" id="IPR014039">
    <property type="entry name" value="Transl_elong_EFTs/EF1B_dimer"/>
</dbReference>
<dbReference type="CDD" id="cd14275">
    <property type="entry name" value="UBA_EF-Ts"/>
    <property type="match status" value="1"/>
</dbReference>
<dbReference type="PROSITE" id="PS01126">
    <property type="entry name" value="EF_TS_1"/>
    <property type="match status" value="1"/>
</dbReference>